<proteinExistence type="predicted"/>
<dbReference type="GeneID" id="6081876"/>
<name>B0D1Z4_LACBS</name>
<dbReference type="GeneID" id="6073436"/>
<organism evidence="3">
    <name type="scientific">Laccaria bicolor (strain S238N-H82 / ATCC MYA-4686)</name>
    <name type="common">Bicoloured deceiver</name>
    <name type="synonym">Laccaria laccata var. bicolor</name>
    <dbReference type="NCBI Taxonomy" id="486041"/>
    <lineage>
        <taxon>Eukaryota</taxon>
        <taxon>Fungi</taxon>
        <taxon>Dikarya</taxon>
        <taxon>Basidiomycota</taxon>
        <taxon>Agaricomycotina</taxon>
        <taxon>Agaricomycetes</taxon>
        <taxon>Agaricomycetidae</taxon>
        <taxon>Agaricales</taxon>
        <taxon>Agaricineae</taxon>
        <taxon>Hydnangiaceae</taxon>
        <taxon>Laccaria</taxon>
    </lineage>
</organism>
<evidence type="ECO:0000313" key="1">
    <source>
        <dbReference type="EMBL" id="EDR03103.1"/>
    </source>
</evidence>
<dbReference type="STRING" id="486041.B0D1Z4"/>
<dbReference type="EMBL" id="DS547126">
    <property type="protein sequence ID" value="EDR03103.1"/>
    <property type="molecule type" value="Genomic_DNA"/>
</dbReference>
<evidence type="ECO:0000313" key="2">
    <source>
        <dbReference type="EMBL" id="EDR12078.1"/>
    </source>
</evidence>
<dbReference type="AlphaFoldDB" id="B0D1Z4"/>
<dbReference type="InParanoid" id="B0D1Z4"/>
<protein>
    <submittedName>
        <fullName evidence="2">Predicted protein</fullName>
    </submittedName>
</protein>
<dbReference type="EMBL" id="DS547095">
    <property type="protein sequence ID" value="EDR12078.1"/>
    <property type="molecule type" value="Genomic_DNA"/>
</dbReference>
<dbReference type="OrthoDB" id="3067692at2759"/>
<dbReference type="RefSeq" id="XP_001877975.1">
    <property type="nucleotide sequence ID" value="XM_001877940.1"/>
</dbReference>
<dbReference type="RefSeq" id="XP_001886244.1">
    <property type="nucleotide sequence ID" value="XM_001886209.1"/>
</dbReference>
<dbReference type="KEGG" id="lbc:LACBIDRAFT_307567"/>
<reference evidence="2 3" key="1">
    <citation type="journal article" date="2008" name="Nature">
        <title>The genome of Laccaria bicolor provides insights into mycorrhizal symbiosis.</title>
        <authorList>
            <person name="Martin F."/>
            <person name="Aerts A."/>
            <person name="Ahren D."/>
            <person name="Brun A."/>
            <person name="Danchin E.G.J."/>
            <person name="Duchaussoy F."/>
            <person name="Gibon J."/>
            <person name="Kohler A."/>
            <person name="Lindquist E."/>
            <person name="Pereda V."/>
            <person name="Salamov A."/>
            <person name="Shapiro H.J."/>
            <person name="Wuyts J."/>
            <person name="Blaudez D."/>
            <person name="Buee M."/>
            <person name="Brokstein P."/>
            <person name="Canbaeck B."/>
            <person name="Cohen D."/>
            <person name="Courty P.E."/>
            <person name="Coutinho P.M."/>
            <person name="Delaruelle C."/>
            <person name="Detter J.C."/>
            <person name="Deveau A."/>
            <person name="DiFazio S."/>
            <person name="Duplessis S."/>
            <person name="Fraissinet-Tachet L."/>
            <person name="Lucic E."/>
            <person name="Frey-Klett P."/>
            <person name="Fourrey C."/>
            <person name="Feussner I."/>
            <person name="Gay G."/>
            <person name="Grimwood J."/>
            <person name="Hoegger P.J."/>
            <person name="Jain P."/>
            <person name="Kilaru S."/>
            <person name="Labbe J."/>
            <person name="Lin Y.C."/>
            <person name="Legue V."/>
            <person name="Le Tacon F."/>
            <person name="Marmeisse R."/>
            <person name="Melayah D."/>
            <person name="Montanini B."/>
            <person name="Muratet M."/>
            <person name="Nehls U."/>
            <person name="Niculita-Hirzel H."/>
            <person name="Oudot-Le Secq M.P."/>
            <person name="Peter M."/>
            <person name="Quesneville H."/>
            <person name="Rajashekar B."/>
            <person name="Reich M."/>
            <person name="Rouhier N."/>
            <person name="Schmutz J."/>
            <person name="Yin T."/>
            <person name="Chalot M."/>
            <person name="Henrissat B."/>
            <person name="Kuees U."/>
            <person name="Lucas S."/>
            <person name="Van de Peer Y."/>
            <person name="Podila G.K."/>
            <person name="Polle A."/>
            <person name="Pukkila P.J."/>
            <person name="Richardson P.M."/>
            <person name="Rouze P."/>
            <person name="Sanders I.R."/>
            <person name="Stajich J.E."/>
            <person name="Tunlid A."/>
            <person name="Tuskan G."/>
            <person name="Grigoriev I.V."/>
        </authorList>
    </citation>
    <scope>NUCLEOTIDE SEQUENCE [LARGE SCALE GENOMIC DNA]</scope>
    <source>
        <strain evidence="3">S238N-H82 / ATCC MYA-4686</strain>
    </source>
</reference>
<dbReference type="KEGG" id="lbc:LACBIDRAFT_314277"/>
<dbReference type="HOGENOM" id="CLU_049631_0_0_1"/>
<evidence type="ECO:0000313" key="3">
    <source>
        <dbReference type="Proteomes" id="UP000001194"/>
    </source>
</evidence>
<gene>
    <name evidence="1" type="ORF">LACBIDRAFT_307567</name>
    <name evidence="2" type="ORF">LACBIDRAFT_314277</name>
</gene>
<dbReference type="Proteomes" id="UP000001194">
    <property type="component" value="Unassembled WGS sequence"/>
</dbReference>
<keyword evidence="3" id="KW-1185">Reference proteome</keyword>
<accession>B0D1Z4</accession>
<sequence length="447" mass="49801">MSTRNLRPSKGVNYAPKPSKAVNYAPKKHACGAPAPRISLLEEASMIAEDSSGHKTQNFSSNENLLFTTSGDRLPPVIWCSGCRDGGDLAVCTTCKIIGICSVCIDFGTKDGFVCPPCFKRAGKLVSYPWKFRSRGAGRENWPKMNTTPLAIISIHLEGMTDSPSILTYHHLAPYLHGNLVLVNLTFNFNKPRKHFNSQLENMLQEFEDGDFKEWTRFLVVITTHSVPESGDLHTAPNNKSAAPVDQLWAVLFPERFCNLLKREKRKNILNLLSCGALSSRPDSRDAVKGIAAKDLFDKILCFSQPNFQPSSTHKFVMDLALQNYVHDRIGLINVLREQQALGAHTDVVLFQPNAITTFRWTHPGARPMGNDTPASIQCPECSGFKTSPKSTRQQPSILKCEDCPWSATYTLPEGFRWCQGESPTNGLERGAWIQKVEKTEDKMEVS</sequence>